<name>A0A226WS36_CABSO</name>
<evidence type="ECO:0000313" key="2">
    <source>
        <dbReference type="Proteomes" id="UP000214720"/>
    </source>
</evidence>
<dbReference type="AlphaFoldDB" id="A0A226WS36"/>
<gene>
    <name evidence="1" type="ORF">BSU04_34545</name>
</gene>
<accession>A0A226WS36</accession>
<comment type="caution">
    <text evidence="1">The sequence shown here is derived from an EMBL/GenBank/DDBJ whole genome shotgun (WGS) entry which is preliminary data.</text>
</comment>
<dbReference type="EMBL" id="MTHB01000234">
    <property type="protein sequence ID" value="OXC73994.1"/>
    <property type="molecule type" value="Genomic_DNA"/>
</dbReference>
<evidence type="ECO:0000313" key="1">
    <source>
        <dbReference type="EMBL" id="OXC73994.1"/>
    </source>
</evidence>
<dbReference type="Proteomes" id="UP000214720">
    <property type="component" value="Unassembled WGS sequence"/>
</dbReference>
<sequence>MWNESIGVRDRFRDSPDLKHLWQAHPELLHGDPDVLASARLKAR</sequence>
<organism evidence="1 2">
    <name type="scientific">Caballeronia sordidicola</name>
    <name type="common">Burkholderia sordidicola</name>
    <dbReference type="NCBI Taxonomy" id="196367"/>
    <lineage>
        <taxon>Bacteria</taxon>
        <taxon>Pseudomonadati</taxon>
        <taxon>Pseudomonadota</taxon>
        <taxon>Betaproteobacteria</taxon>
        <taxon>Burkholderiales</taxon>
        <taxon>Burkholderiaceae</taxon>
        <taxon>Caballeronia</taxon>
    </lineage>
</organism>
<reference evidence="2" key="1">
    <citation type="submission" date="2017-01" db="EMBL/GenBank/DDBJ databases">
        <title>Genome Analysis of Deinococcus marmoris KOPRI26562.</title>
        <authorList>
            <person name="Kim J.H."/>
            <person name="Oh H.-M."/>
        </authorList>
    </citation>
    <scope>NUCLEOTIDE SEQUENCE [LARGE SCALE GENOMIC DNA]</scope>
    <source>
        <strain evidence="2">PAMC 26633</strain>
    </source>
</reference>
<proteinExistence type="predicted"/>
<protein>
    <submittedName>
        <fullName evidence="1">Uncharacterized protein</fullName>
    </submittedName>
</protein>